<evidence type="ECO:0000313" key="9">
    <source>
        <dbReference type="Proteomes" id="UP000014760"/>
    </source>
</evidence>
<dbReference type="GO" id="GO:0022857">
    <property type="term" value="F:transmembrane transporter activity"/>
    <property type="evidence" value="ECO:0007669"/>
    <property type="project" value="InterPro"/>
</dbReference>
<feature type="transmembrane region" description="Helical" evidence="6">
    <location>
        <begin position="126"/>
        <end position="148"/>
    </location>
</feature>
<gene>
    <name evidence="7" type="ORF">CAPTEDRAFT_174485</name>
</gene>
<keyword evidence="4 6" id="KW-1133">Transmembrane helix</keyword>
<dbReference type="Pfam" id="PF00860">
    <property type="entry name" value="Xan_ur_permease"/>
    <property type="match status" value="1"/>
</dbReference>
<feature type="transmembrane region" description="Helical" evidence="6">
    <location>
        <begin position="289"/>
        <end position="311"/>
    </location>
</feature>
<feature type="transmembrane region" description="Helical" evidence="6">
    <location>
        <begin position="228"/>
        <end position="251"/>
    </location>
</feature>
<dbReference type="PANTHER" id="PTHR11119">
    <property type="entry name" value="XANTHINE-URACIL / VITAMIN C PERMEASE FAMILY MEMBER"/>
    <property type="match status" value="1"/>
</dbReference>
<feature type="transmembrane region" description="Helical" evidence="6">
    <location>
        <begin position="470"/>
        <end position="489"/>
    </location>
</feature>
<dbReference type="FunCoup" id="R7V7A2">
    <property type="interactions" value="114"/>
</dbReference>
<keyword evidence="5 6" id="KW-0472">Membrane</keyword>
<accession>R7V7A2</accession>
<evidence type="ECO:0000256" key="1">
    <source>
        <dbReference type="ARBA" id="ARBA00004141"/>
    </source>
</evidence>
<feature type="transmembrane region" description="Helical" evidence="6">
    <location>
        <begin position="64"/>
        <end position="81"/>
    </location>
</feature>
<evidence type="ECO:0000256" key="3">
    <source>
        <dbReference type="ARBA" id="ARBA00022692"/>
    </source>
</evidence>
<evidence type="ECO:0000256" key="6">
    <source>
        <dbReference type="SAM" id="Phobius"/>
    </source>
</evidence>
<dbReference type="HOGENOM" id="CLU_017959_5_4_1"/>
<feature type="transmembrane region" description="Helical" evidence="6">
    <location>
        <begin position="380"/>
        <end position="399"/>
    </location>
</feature>
<name>R7V7A2_CAPTE</name>
<dbReference type="STRING" id="283909.R7V7A2"/>
<evidence type="ECO:0000256" key="5">
    <source>
        <dbReference type="ARBA" id="ARBA00023136"/>
    </source>
</evidence>
<feature type="transmembrane region" description="Helical" evidence="6">
    <location>
        <begin position="23"/>
        <end position="52"/>
    </location>
</feature>
<reference evidence="8" key="3">
    <citation type="submission" date="2015-06" db="UniProtKB">
        <authorList>
            <consortium name="EnsemblMetazoa"/>
        </authorList>
    </citation>
    <scope>IDENTIFICATION</scope>
</reference>
<feature type="transmembrane region" description="Helical" evidence="6">
    <location>
        <begin position="188"/>
        <end position="207"/>
    </location>
</feature>
<dbReference type="InterPro" id="IPR006043">
    <property type="entry name" value="NCS2"/>
</dbReference>
<dbReference type="EnsemblMetazoa" id="CapteT174485">
    <property type="protein sequence ID" value="CapteP174485"/>
    <property type="gene ID" value="CapteG174485"/>
</dbReference>
<feature type="transmembrane region" description="Helical" evidence="6">
    <location>
        <begin position="434"/>
        <end position="450"/>
    </location>
</feature>
<reference evidence="9" key="1">
    <citation type="submission" date="2012-12" db="EMBL/GenBank/DDBJ databases">
        <authorList>
            <person name="Hellsten U."/>
            <person name="Grimwood J."/>
            <person name="Chapman J.A."/>
            <person name="Shapiro H."/>
            <person name="Aerts A."/>
            <person name="Otillar R.P."/>
            <person name="Terry A.Y."/>
            <person name="Boore J.L."/>
            <person name="Simakov O."/>
            <person name="Marletaz F."/>
            <person name="Cho S.-J."/>
            <person name="Edsinger-Gonzales E."/>
            <person name="Havlak P."/>
            <person name="Kuo D.-H."/>
            <person name="Larsson T."/>
            <person name="Lv J."/>
            <person name="Arendt D."/>
            <person name="Savage R."/>
            <person name="Osoegawa K."/>
            <person name="de Jong P."/>
            <person name="Lindberg D.R."/>
            <person name="Seaver E.C."/>
            <person name="Weisblat D.A."/>
            <person name="Putnam N.H."/>
            <person name="Grigoriev I.V."/>
            <person name="Rokhsar D.S."/>
        </authorList>
    </citation>
    <scope>NUCLEOTIDE SEQUENCE</scope>
    <source>
        <strain evidence="9">I ESC-2004</strain>
    </source>
</reference>
<evidence type="ECO:0000256" key="2">
    <source>
        <dbReference type="ARBA" id="ARBA00008821"/>
    </source>
</evidence>
<protein>
    <submittedName>
        <fullName evidence="7 8">Uncharacterized protein</fullName>
    </submittedName>
</protein>
<dbReference type="OrthoDB" id="1641903at2759"/>
<dbReference type="AlphaFoldDB" id="R7V7A2"/>
<feature type="transmembrane region" description="Helical" evidence="6">
    <location>
        <begin position="160"/>
        <end position="182"/>
    </location>
</feature>
<dbReference type="GO" id="GO:0016020">
    <property type="term" value="C:membrane"/>
    <property type="evidence" value="ECO:0007669"/>
    <property type="project" value="UniProtKB-SubCell"/>
</dbReference>
<keyword evidence="9" id="KW-1185">Reference proteome</keyword>
<reference evidence="7 9" key="2">
    <citation type="journal article" date="2013" name="Nature">
        <title>Insights into bilaterian evolution from three spiralian genomes.</title>
        <authorList>
            <person name="Simakov O."/>
            <person name="Marletaz F."/>
            <person name="Cho S.J."/>
            <person name="Edsinger-Gonzales E."/>
            <person name="Havlak P."/>
            <person name="Hellsten U."/>
            <person name="Kuo D.H."/>
            <person name="Larsson T."/>
            <person name="Lv J."/>
            <person name="Arendt D."/>
            <person name="Savage R."/>
            <person name="Osoegawa K."/>
            <person name="de Jong P."/>
            <person name="Grimwood J."/>
            <person name="Chapman J.A."/>
            <person name="Shapiro H."/>
            <person name="Aerts A."/>
            <person name="Otillar R.P."/>
            <person name="Terry A.Y."/>
            <person name="Boore J.L."/>
            <person name="Grigoriev I.V."/>
            <person name="Lindberg D.R."/>
            <person name="Seaver E.C."/>
            <person name="Weisblat D.A."/>
            <person name="Putnam N.H."/>
            <person name="Rokhsar D.S."/>
        </authorList>
    </citation>
    <scope>NUCLEOTIDE SEQUENCE</scope>
    <source>
        <strain evidence="7 9">I ESC-2004</strain>
    </source>
</reference>
<feature type="transmembrane region" description="Helical" evidence="6">
    <location>
        <begin position="405"/>
        <end position="422"/>
    </location>
</feature>
<evidence type="ECO:0000256" key="4">
    <source>
        <dbReference type="ARBA" id="ARBA00022989"/>
    </source>
</evidence>
<organism evidence="7">
    <name type="scientific">Capitella teleta</name>
    <name type="common">Polychaete worm</name>
    <dbReference type="NCBI Taxonomy" id="283909"/>
    <lineage>
        <taxon>Eukaryota</taxon>
        <taxon>Metazoa</taxon>
        <taxon>Spiralia</taxon>
        <taxon>Lophotrochozoa</taxon>
        <taxon>Annelida</taxon>
        <taxon>Polychaeta</taxon>
        <taxon>Sedentaria</taxon>
        <taxon>Scolecida</taxon>
        <taxon>Capitellidae</taxon>
        <taxon>Capitella</taxon>
    </lineage>
</organism>
<evidence type="ECO:0000313" key="8">
    <source>
        <dbReference type="EnsemblMetazoa" id="CapteP174485"/>
    </source>
</evidence>
<dbReference type="EMBL" id="AMQN01005463">
    <property type="status" value="NOT_ANNOTATED_CDS"/>
    <property type="molecule type" value="Genomic_DNA"/>
</dbReference>
<sequence length="583" mass="63765">MEKGLDEEDDSSIQYKIDETPPLYLCILLAFQHYISMFIATLTVPILLAPAICMGDDNVGKSEITGTLFVASGIITLLQTCFGCRLPVVQAGTFALLVPTLSYLRLPQWECPSNIRLGFGTTAVHVLSHLWLQIQGAIMVAALMEVVFGASGAVGVLLRFVGPLTICPTVALLGLSLFTSAANFASQHWWISITTIFLIVLFSQYLGNINVPCAGYSKERGFHSKGYPLFKMFPIIIAIGVCWLLCVIFTVTDVFPKDPNQWGHMARTDLRVDALYSSPWFRLPYPGQWGMPTVSLAAVCALLSGVLSTIVESVGDYHACAKLAGAPPPPLHAVNRGILVEGIGTLLDGMFGTGNGTTSTSINVGVVGITKVGSRRVVQVSALFMIVFGIFTKFGALFITIPDPIIGGTFFILFGMIVAVGISNLQYVDLNSSRNLFIIGFSFFNGLALSEFAKNNPGTIHTGSNVVDNIFQVLLSTNMFVGGVTGFILDNTIPGTEKERGIAIWKDLREAQKEASMSQHMRDRLSASYDLPFGMQYIRKIKFLRYVPFSPTYQQYVAVDGFHDEERTLEVDRERNELLDSKL</sequence>
<dbReference type="EMBL" id="KB296106">
    <property type="protein sequence ID" value="ELU12246.1"/>
    <property type="molecule type" value="Genomic_DNA"/>
</dbReference>
<comment type="similarity">
    <text evidence="2">Belongs to the nucleobase:cation symporter-2 (NCS2) (TC 2.A.40) family.</text>
</comment>
<keyword evidence="3 6" id="KW-0812">Transmembrane</keyword>
<proteinExistence type="inferred from homology"/>
<dbReference type="Proteomes" id="UP000014760">
    <property type="component" value="Unassembled WGS sequence"/>
</dbReference>
<dbReference type="OMA" id="CCAPWIS"/>
<evidence type="ECO:0000313" key="7">
    <source>
        <dbReference type="EMBL" id="ELU12246.1"/>
    </source>
</evidence>
<comment type="subcellular location">
    <subcellularLocation>
        <location evidence="1">Membrane</location>
        <topology evidence="1">Multi-pass membrane protein</topology>
    </subcellularLocation>
</comment>